<proteinExistence type="predicted"/>
<keyword evidence="3" id="KW-1185">Reference proteome</keyword>
<dbReference type="AlphaFoldDB" id="A0A6J3MHW8"/>
<reference evidence="4" key="2">
    <citation type="submission" date="2020-04" db="EMBL/GenBank/DDBJ databases">
        <authorList>
            <consortium name="NCBI Genome Project"/>
        </authorList>
    </citation>
    <scope>NUCLEOTIDE SEQUENCE</scope>
    <source>
        <strain evidence="4">CBS 342.82</strain>
    </source>
</reference>
<dbReference type="GeneID" id="54360580"/>
<protein>
    <recommendedName>
        <fullName evidence="2">Myb-like domain-containing protein</fullName>
    </recommendedName>
</protein>
<feature type="region of interest" description="Disordered" evidence="1">
    <location>
        <begin position="182"/>
        <end position="221"/>
    </location>
</feature>
<evidence type="ECO:0000313" key="3">
    <source>
        <dbReference type="Proteomes" id="UP000504637"/>
    </source>
</evidence>
<feature type="domain" description="Myb-like" evidence="2">
    <location>
        <begin position="24"/>
        <end position="74"/>
    </location>
</feature>
<sequence length="274" mass="30851">MPRESRHLQPSRAIAPYPPREQPVERRVPSTWTAEEDAILIKARADGLNWDPIHARYFSNKTPNACRKRHERIMQNRQVDEWGSQKIELLASEYLNCRKEMWVILAKRLGLKESQWQMVEEKCMEKGLKALQGAARRARRGGSINSQAFEDTGNLDHASDSGIGMGSDTEHEVGIDSANYHTRSSSQQYAHDMPQSASRSVSDHGRSHSMSSVSRLPTYEPPPMISLPPRNYEAARSTALHPYVGYSAPSTYRRLSPDSQNGRGGINIQAILSD</sequence>
<dbReference type="InterPro" id="IPR001005">
    <property type="entry name" value="SANT/Myb"/>
</dbReference>
<dbReference type="OrthoDB" id="4151352at2759"/>
<organism evidence="4">
    <name type="scientific">Dissoconium aciculare CBS 342.82</name>
    <dbReference type="NCBI Taxonomy" id="1314786"/>
    <lineage>
        <taxon>Eukaryota</taxon>
        <taxon>Fungi</taxon>
        <taxon>Dikarya</taxon>
        <taxon>Ascomycota</taxon>
        <taxon>Pezizomycotina</taxon>
        <taxon>Dothideomycetes</taxon>
        <taxon>Dothideomycetidae</taxon>
        <taxon>Mycosphaerellales</taxon>
        <taxon>Dissoconiaceae</taxon>
        <taxon>Dissoconium</taxon>
    </lineage>
</organism>
<feature type="region of interest" description="Disordered" evidence="1">
    <location>
        <begin position="1"/>
        <end position="29"/>
    </location>
</feature>
<evidence type="ECO:0000313" key="4">
    <source>
        <dbReference type="RefSeq" id="XP_033464335.1"/>
    </source>
</evidence>
<reference evidence="4" key="3">
    <citation type="submission" date="2025-08" db="UniProtKB">
        <authorList>
            <consortium name="RefSeq"/>
        </authorList>
    </citation>
    <scope>IDENTIFICATION</scope>
    <source>
        <strain evidence="4">CBS 342.82</strain>
    </source>
</reference>
<gene>
    <name evidence="4" type="ORF">K489DRAFT_366472</name>
</gene>
<dbReference type="RefSeq" id="XP_033464335.1">
    <property type="nucleotide sequence ID" value="XM_033602780.1"/>
</dbReference>
<evidence type="ECO:0000259" key="2">
    <source>
        <dbReference type="PROSITE" id="PS50090"/>
    </source>
</evidence>
<name>A0A6J3MHW8_9PEZI</name>
<dbReference type="Gene3D" id="1.10.10.60">
    <property type="entry name" value="Homeodomain-like"/>
    <property type="match status" value="1"/>
</dbReference>
<dbReference type="SUPFAM" id="SSF46689">
    <property type="entry name" value="Homeodomain-like"/>
    <property type="match status" value="1"/>
</dbReference>
<dbReference type="Proteomes" id="UP000504637">
    <property type="component" value="Unplaced"/>
</dbReference>
<dbReference type="PROSITE" id="PS50090">
    <property type="entry name" value="MYB_LIKE"/>
    <property type="match status" value="1"/>
</dbReference>
<dbReference type="Pfam" id="PF13921">
    <property type="entry name" value="Myb_DNA-bind_6"/>
    <property type="match status" value="1"/>
</dbReference>
<evidence type="ECO:0000256" key="1">
    <source>
        <dbReference type="SAM" id="MobiDB-lite"/>
    </source>
</evidence>
<dbReference type="InterPro" id="IPR009057">
    <property type="entry name" value="Homeodomain-like_sf"/>
</dbReference>
<feature type="compositionally biased region" description="Polar residues" evidence="1">
    <location>
        <begin position="182"/>
        <end position="200"/>
    </location>
</feature>
<accession>A0A6J3MHW8</accession>
<reference evidence="4" key="1">
    <citation type="submission" date="2020-01" db="EMBL/GenBank/DDBJ databases">
        <authorList>
            <consortium name="DOE Joint Genome Institute"/>
            <person name="Haridas S."/>
            <person name="Albert R."/>
            <person name="Binder M."/>
            <person name="Bloem J."/>
            <person name="Labutti K."/>
            <person name="Salamov A."/>
            <person name="Andreopoulos B."/>
            <person name="Baker S.E."/>
            <person name="Barry K."/>
            <person name="Bills G."/>
            <person name="Bluhm B.H."/>
            <person name="Cannon C."/>
            <person name="Castanera R."/>
            <person name="Culley D.E."/>
            <person name="Daum C."/>
            <person name="Ezra D."/>
            <person name="Gonzalez J.B."/>
            <person name="Henrissat B."/>
            <person name="Kuo A."/>
            <person name="Liang C."/>
            <person name="Lipzen A."/>
            <person name="Lutzoni F."/>
            <person name="Magnuson J."/>
            <person name="Mondo S."/>
            <person name="Nolan M."/>
            <person name="Ohm R."/>
            <person name="Pangilinan J."/>
            <person name="Park H.-J."/>
            <person name="Ramirez L."/>
            <person name="Alfaro M."/>
            <person name="Sun H."/>
            <person name="Tritt A."/>
            <person name="Yoshinaga Y."/>
            <person name="Zwiers L.-H."/>
            <person name="Turgeon B.G."/>
            <person name="Goodwin S.B."/>
            <person name="Spatafora J.W."/>
            <person name="Crous P.W."/>
            <person name="Grigoriev I.V."/>
        </authorList>
    </citation>
    <scope>NUCLEOTIDE SEQUENCE</scope>
    <source>
        <strain evidence="4">CBS 342.82</strain>
    </source>
</reference>
<dbReference type="CDD" id="cd00167">
    <property type="entry name" value="SANT"/>
    <property type="match status" value="1"/>
</dbReference>